<dbReference type="AlphaFoldDB" id="A0A261U1Z1"/>
<evidence type="ECO:0000313" key="3">
    <source>
        <dbReference type="EMBL" id="OZI55958.1"/>
    </source>
</evidence>
<proteinExistence type="predicted"/>
<evidence type="ECO:0000313" key="4">
    <source>
        <dbReference type="Proteomes" id="UP000216885"/>
    </source>
</evidence>
<dbReference type="GO" id="GO:0005737">
    <property type="term" value="C:cytoplasm"/>
    <property type="evidence" value="ECO:0007669"/>
    <property type="project" value="TreeGrafter"/>
</dbReference>
<dbReference type="Gene3D" id="3.90.850.10">
    <property type="entry name" value="Fumarylacetoacetase-like, C-terminal domain"/>
    <property type="match status" value="1"/>
</dbReference>
<dbReference type="Proteomes" id="UP000216885">
    <property type="component" value="Unassembled WGS sequence"/>
</dbReference>
<keyword evidence="4" id="KW-1185">Reference proteome</keyword>
<evidence type="ECO:0000256" key="1">
    <source>
        <dbReference type="ARBA" id="ARBA00023239"/>
    </source>
</evidence>
<reference evidence="3 4" key="1">
    <citation type="submission" date="2017-05" db="EMBL/GenBank/DDBJ databases">
        <title>Complete and WGS of Bordetella genogroups.</title>
        <authorList>
            <person name="Spilker T."/>
            <person name="LiPuma J."/>
        </authorList>
    </citation>
    <scope>NUCLEOTIDE SEQUENCE [LARGE SCALE GENOMIC DNA]</scope>
    <source>
        <strain evidence="3 4">AU9919</strain>
    </source>
</reference>
<dbReference type="EMBL" id="NEVQ01000013">
    <property type="protein sequence ID" value="OZI55958.1"/>
    <property type="molecule type" value="Genomic_DNA"/>
</dbReference>
<dbReference type="SUPFAM" id="SSF56529">
    <property type="entry name" value="FAH"/>
    <property type="match status" value="1"/>
</dbReference>
<dbReference type="PANTHER" id="PTHR30143:SF0">
    <property type="entry name" value="2-KETO-4-PENTENOATE HYDRATASE"/>
    <property type="match status" value="1"/>
</dbReference>
<feature type="domain" description="Fumarylacetoacetase-like C-terminal" evidence="2">
    <location>
        <begin position="91"/>
        <end position="231"/>
    </location>
</feature>
<sequence length="254" mass="26923">MSDSTSAVQALATQLIQAWPGNRTQVTLDTSVIPTEESQSYAVQDRIIASLESPVAAWKVGSKSVDGPMQAAPLPGAGVQLAPATIQRSAYGVLVLELELAFRFNRDFAPGEQVYSDAEVLAAISHTVTTIEIVSSRYAGWPVDKLAMLADLQSHGGLVVGEAVPYDASYPFEKPSLTWTHDGRNVAPETTGNPAGDPRRLLPWLVNHAARRGVGVPAGTLITCGTYTGMYAPKTPGTIVGQFQGLPEIRLAIA</sequence>
<protein>
    <recommendedName>
        <fullName evidence="2">Fumarylacetoacetase-like C-terminal domain-containing protein</fullName>
    </recommendedName>
</protein>
<dbReference type="RefSeq" id="WP_094821026.1">
    <property type="nucleotide sequence ID" value="NZ_NEVO01000007.1"/>
</dbReference>
<name>A0A261U1Z1_9BORD</name>
<dbReference type="InterPro" id="IPR050772">
    <property type="entry name" value="Hydratase-Decarb/MhpD_sf"/>
</dbReference>
<dbReference type="GO" id="GO:0008684">
    <property type="term" value="F:2-oxopent-4-enoate hydratase activity"/>
    <property type="evidence" value="ECO:0007669"/>
    <property type="project" value="TreeGrafter"/>
</dbReference>
<dbReference type="Pfam" id="PF01557">
    <property type="entry name" value="FAA_hydrolase"/>
    <property type="match status" value="1"/>
</dbReference>
<keyword evidence="1" id="KW-0456">Lyase</keyword>
<gene>
    <name evidence="3" type="ORF">CAL20_10900</name>
</gene>
<comment type="caution">
    <text evidence="3">The sequence shown here is derived from an EMBL/GenBank/DDBJ whole genome shotgun (WGS) entry which is preliminary data.</text>
</comment>
<dbReference type="PANTHER" id="PTHR30143">
    <property type="entry name" value="ACID HYDRATASE"/>
    <property type="match status" value="1"/>
</dbReference>
<organism evidence="3 4">
    <name type="scientific">Bordetella genomosp. 4</name>
    <dbReference type="NCBI Taxonomy" id="463044"/>
    <lineage>
        <taxon>Bacteria</taxon>
        <taxon>Pseudomonadati</taxon>
        <taxon>Pseudomonadota</taxon>
        <taxon>Betaproteobacteria</taxon>
        <taxon>Burkholderiales</taxon>
        <taxon>Alcaligenaceae</taxon>
        <taxon>Bordetella</taxon>
    </lineage>
</organism>
<dbReference type="InterPro" id="IPR036663">
    <property type="entry name" value="Fumarylacetoacetase_C_sf"/>
</dbReference>
<dbReference type="InterPro" id="IPR011234">
    <property type="entry name" value="Fumarylacetoacetase-like_C"/>
</dbReference>
<accession>A0A261U1Z1</accession>
<evidence type="ECO:0000259" key="2">
    <source>
        <dbReference type="Pfam" id="PF01557"/>
    </source>
</evidence>